<evidence type="ECO:0000313" key="1">
    <source>
        <dbReference type="EMBL" id="HIS48381.1"/>
    </source>
</evidence>
<protein>
    <submittedName>
        <fullName evidence="1">Uncharacterized protein</fullName>
    </submittedName>
</protein>
<proteinExistence type="predicted"/>
<evidence type="ECO:0000313" key="2">
    <source>
        <dbReference type="Proteomes" id="UP000823927"/>
    </source>
</evidence>
<dbReference type="Proteomes" id="UP000823927">
    <property type="component" value="Unassembled WGS sequence"/>
</dbReference>
<dbReference type="AlphaFoldDB" id="A0A9D1F6Z7"/>
<accession>A0A9D1F6Z7</accession>
<reference evidence="1" key="1">
    <citation type="submission" date="2020-10" db="EMBL/GenBank/DDBJ databases">
        <authorList>
            <person name="Gilroy R."/>
        </authorList>
    </citation>
    <scope>NUCLEOTIDE SEQUENCE</scope>
    <source>
        <strain evidence="1">CHK178-757</strain>
    </source>
</reference>
<name>A0A9D1F6Z7_9FIRM</name>
<gene>
    <name evidence="1" type="ORF">IAB46_12670</name>
</gene>
<comment type="caution">
    <text evidence="1">The sequence shown here is derived from an EMBL/GenBank/DDBJ whole genome shotgun (WGS) entry which is preliminary data.</text>
</comment>
<dbReference type="SUPFAM" id="SSF56112">
    <property type="entry name" value="Protein kinase-like (PK-like)"/>
    <property type="match status" value="1"/>
</dbReference>
<dbReference type="InterPro" id="IPR011009">
    <property type="entry name" value="Kinase-like_dom_sf"/>
</dbReference>
<dbReference type="EMBL" id="DVIT01000054">
    <property type="protein sequence ID" value="HIS48381.1"/>
    <property type="molecule type" value="Genomic_DNA"/>
</dbReference>
<sequence length="120" mass="13938">MTLLYQDGESLTLTHGDLQTISGDHVRCFKGKPVIIDWGFSRYAPFYIDLVDFFTKEEALIYWEALRSKGILLSKDTFEECFHRALVYPAFIYMYPALVQYRHGSEGRLEQILSVLCQDS</sequence>
<organism evidence="1 2">
    <name type="scientific">Candidatus Scybalocola faecigallinarum</name>
    <dbReference type="NCBI Taxonomy" id="2840941"/>
    <lineage>
        <taxon>Bacteria</taxon>
        <taxon>Bacillati</taxon>
        <taxon>Bacillota</taxon>
        <taxon>Clostridia</taxon>
        <taxon>Lachnospirales</taxon>
        <taxon>Lachnospiraceae</taxon>
        <taxon>Lachnospiraceae incertae sedis</taxon>
        <taxon>Candidatus Scybalocola (ex Gilroy et al. 2021)</taxon>
    </lineage>
</organism>
<reference evidence="1" key="2">
    <citation type="journal article" date="2021" name="PeerJ">
        <title>Extensive microbial diversity within the chicken gut microbiome revealed by metagenomics and culture.</title>
        <authorList>
            <person name="Gilroy R."/>
            <person name="Ravi A."/>
            <person name="Getino M."/>
            <person name="Pursley I."/>
            <person name="Horton D.L."/>
            <person name="Alikhan N.F."/>
            <person name="Baker D."/>
            <person name="Gharbi K."/>
            <person name="Hall N."/>
            <person name="Watson M."/>
            <person name="Adriaenssens E.M."/>
            <person name="Foster-Nyarko E."/>
            <person name="Jarju S."/>
            <person name="Secka A."/>
            <person name="Antonio M."/>
            <person name="Oren A."/>
            <person name="Chaudhuri R.R."/>
            <person name="La Ragione R."/>
            <person name="Hildebrand F."/>
            <person name="Pallen M.J."/>
        </authorList>
    </citation>
    <scope>NUCLEOTIDE SEQUENCE</scope>
    <source>
        <strain evidence="1">CHK178-757</strain>
    </source>
</reference>